<reference evidence="4" key="1">
    <citation type="journal article" date="2023" name="Nat. Commun.">
        <title>Diploid and tetraploid genomes of Acorus and the evolution of monocots.</title>
        <authorList>
            <person name="Ma L."/>
            <person name="Liu K.W."/>
            <person name="Li Z."/>
            <person name="Hsiao Y.Y."/>
            <person name="Qi Y."/>
            <person name="Fu T."/>
            <person name="Tang G.D."/>
            <person name="Zhang D."/>
            <person name="Sun W.H."/>
            <person name="Liu D.K."/>
            <person name="Li Y."/>
            <person name="Chen G.Z."/>
            <person name="Liu X.D."/>
            <person name="Liao X.Y."/>
            <person name="Jiang Y.T."/>
            <person name="Yu X."/>
            <person name="Hao Y."/>
            <person name="Huang J."/>
            <person name="Zhao X.W."/>
            <person name="Ke S."/>
            <person name="Chen Y.Y."/>
            <person name="Wu W.L."/>
            <person name="Hsu J.L."/>
            <person name="Lin Y.F."/>
            <person name="Huang M.D."/>
            <person name="Li C.Y."/>
            <person name="Huang L."/>
            <person name="Wang Z.W."/>
            <person name="Zhao X."/>
            <person name="Zhong W.Y."/>
            <person name="Peng D.H."/>
            <person name="Ahmad S."/>
            <person name="Lan S."/>
            <person name="Zhang J.S."/>
            <person name="Tsai W.C."/>
            <person name="Van de Peer Y."/>
            <person name="Liu Z.J."/>
        </authorList>
    </citation>
    <scope>NUCLEOTIDE SEQUENCE</scope>
    <source>
        <strain evidence="4">CP</strain>
    </source>
</reference>
<dbReference type="AlphaFoldDB" id="A0AAV9CPE4"/>
<evidence type="ECO:0000313" key="4">
    <source>
        <dbReference type="EMBL" id="KAK1290983.1"/>
    </source>
</evidence>
<feature type="compositionally biased region" description="Basic and acidic residues" evidence="3">
    <location>
        <begin position="87"/>
        <end position="103"/>
    </location>
</feature>
<reference evidence="4" key="2">
    <citation type="submission" date="2023-06" db="EMBL/GenBank/DDBJ databases">
        <authorList>
            <person name="Ma L."/>
            <person name="Liu K.-W."/>
            <person name="Li Z."/>
            <person name="Hsiao Y.-Y."/>
            <person name="Qi Y."/>
            <person name="Fu T."/>
            <person name="Tang G."/>
            <person name="Zhang D."/>
            <person name="Sun W.-H."/>
            <person name="Liu D.-K."/>
            <person name="Li Y."/>
            <person name="Chen G.-Z."/>
            <person name="Liu X.-D."/>
            <person name="Liao X.-Y."/>
            <person name="Jiang Y.-T."/>
            <person name="Yu X."/>
            <person name="Hao Y."/>
            <person name="Huang J."/>
            <person name="Zhao X.-W."/>
            <person name="Ke S."/>
            <person name="Chen Y.-Y."/>
            <person name="Wu W.-L."/>
            <person name="Hsu J.-L."/>
            <person name="Lin Y.-F."/>
            <person name="Huang M.-D."/>
            <person name="Li C.-Y."/>
            <person name="Huang L."/>
            <person name="Wang Z.-W."/>
            <person name="Zhao X."/>
            <person name="Zhong W.-Y."/>
            <person name="Peng D.-H."/>
            <person name="Ahmad S."/>
            <person name="Lan S."/>
            <person name="Zhang J.-S."/>
            <person name="Tsai W.-C."/>
            <person name="Van De Peer Y."/>
            <person name="Liu Z.-J."/>
        </authorList>
    </citation>
    <scope>NUCLEOTIDE SEQUENCE</scope>
    <source>
        <strain evidence="4">CP</strain>
        <tissue evidence="4">Leaves</tissue>
    </source>
</reference>
<dbReference type="GO" id="GO:0005681">
    <property type="term" value="C:spliceosomal complex"/>
    <property type="evidence" value="ECO:0007669"/>
    <property type="project" value="TreeGrafter"/>
</dbReference>
<organism evidence="4 5">
    <name type="scientific">Acorus calamus</name>
    <name type="common">Sweet flag</name>
    <dbReference type="NCBI Taxonomy" id="4465"/>
    <lineage>
        <taxon>Eukaryota</taxon>
        <taxon>Viridiplantae</taxon>
        <taxon>Streptophyta</taxon>
        <taxon>Embryophyta</taxon>
        <taxon>Tracheophyta</taxon>
        <taxon>Spermatophyta</taxon>
        <taxon>Magnoliopsida</taxon>
        <taxon>Liliopsida</taxon>
        <taxon>Acoraceae</taxon>
        <taxon>Acorus</taxon>
    </lineage>
</organism>
<dbReference type="PANTHER" id="PTHR45885:SF1">
    <property type="entry name" value="CELL DIVISION CYCLE 5-LIKE PROTEIN"/>
    <property type="match status" value="1"/>
</dbReference>
<evidence type="ECO:0000313" key="5">
    <source>
        <dbReference type="Proteomes" id="UP001180020"/>
    </source>
</evidence>
<evidence type="ECO:0000256" key="2">
    <source>
        <dbReference type="ARBA" id="ARBA00023242"/>
    </source>
</evidence>
<name>A0AAV9CPE4_ACOCL</name>
<dbReference type="GO" id="GO:0003677">
    <property type="term" value="F:DNA binding"/>
    <property type="evidence" value="ECO:0007669"/>
    <property type="project" value="UniProtKB-KW"/>
</dbReference>
<keyword evidence="5" id="KW-1185">Reference proteome</keyword>
<protein>
    <submittedName>
        <fullName evidence="4">Uncharacterized protein</fullName>
    </submittedName>
</protein>
<sequence>MQRIHATFKEIETSGTELECFRASQRQERSAVSYRIKDLVQEINKQKELEQYLQQRYGDLVAKQEHIQRLLEYKLQLKMQEEIAARDHAEAEKSLKRQDEKMEASSPSGACLGFREKRNG</sequence>
<evidence type="ECO:0000256" key="1">
    <source>
        <dbReference type="ARBA" id="ARBA00023125"/>
    </source>
</evidence>
<dbReference type="GO" id="GO:0000974">
    <property type="term" value="C:Prp19 complex"/>
    <property type="evidence" value="ECO:0007669"/>
    <property type="project" value="InterPro"/>
</dbReference>
<comment type="caution">
    <text evidence="4">The sequence shown here is derived from an EMBL/GenBank/DDBJ whole genome shotgun (WGS) entry which is preliminary data.</text>
</comment>
<gene>
    <name evidence="4" type="ORF">QJS10_CPB18g02051</name>
</gene>
<proteinExistence type="predicted"/>
<accession>A0AAV9CPE4</accession>
<dbReference type="Proteomes" id="UP001180020">
    <property type="component" value="Unassembled WGS sequence"/>
</dbReference>
<evidence type="ECO:0000256" key="3">
    <source>
        <dbReference type="SAM" id="MobiDB-lite"/>
    </source>
</evidence>
<keyword evidence="2" id="KW-0539">Nucleus</keyword>
<dbReference type="InterPro" id="IPR047242">
    <property type="entry name" value="CDC5L/Cef1"/>
</dbReference>
<keyword evidence="1" id="KW-0238">DNA-binding</keyword>
<dbReference type="EMBL" id="JAUJYO010000018">
    <property type="protein sequence ID" value="KAK1290983.1"/>
    <property type="molecule type" value="Genomic_DNA"/>
</dbReference>
<dbReference type="GO" id="GO:0000398">
    <property type="term" value="P:mRNA splicing, via spliceosome"/>
    <property type="evidence" value="ECO:0007669"/>
    <property type="project" value="InterPro"/>
</dbReference>
<feature type="region of interest" description="Disordered" evidence="3">
    <location>
        <begin position="87"/>
        <end position="120"/>
    </location>
</feature>
<dbReference type="PANTHER" id="PTHR45885">
    <property type="entry name" value="CELL DIVISION CYCLE 5-LIKE PROTEIN"/>
    <property type="match status" value="1"/>
</dbReference>